<feature type="transmembrane region" description="Helical" evidence="7">
    <location>
        <begin position="331"/>
        <end position="349"/>
    </location>
</feature>
<feature type="transmembrane region" description="Helical" evidence="7">
    <location>
        <begin position="236"/>
        <end position="256"/>
    </location>
</feature>
<proteinExistence type="inferred from homology"/>
<gene>
    <name evidence="8" type="primary">g4434</name>
    <name evidence="8" type="ORF">VP750_LOCUS3777</name>
</gene>
<feature type="transmembrane region" description="Helical" evidence="7">
    <location>
        <begin position="179"/>
        <end position="199"/>
    </location>
</feature>
<feature type="transmembrane region" description="Helical" evidence="7">
    <location>
        <begin position="268"/>
        <end position="287"/>
    </location>
</feature>
<keyword evidence="4 7" id="KW-1133">Transmembrane helix</keyword>
<dbReference type="Pfam" id="PF00860">
    <property type="entry name" value="Xan_ur_permease"/>
    <property type="match status" value="1"/>
</dbReference>
<dbReference type="PANTHER" id="PTHR11119">
    <property type="entry name" value="XANTHINE-URACIL / VITAMIN C PERMEASE FAMILY MEMBER"/>
    <property type="match status" value="1"/>
</dbReference>
<dbReference type="EMBL" id="CAXHTA020000006">
    <property type="protein sequence ID" value="CAL5222118.1"/>
    <property type="molecule type" value="Genomic_DNA"/>
</dbReference>
<feature type="transmembrane region" description="Helical" evidence="7">
    <location>
        <begin position="513"/>
        <end position="532"/>
    </location>
</feature>
<evidence type="ECO:0000256" key="5">
    <source>
        <dbReference type="ARBA" id="ARBA00023136"/>
    </source>
</evidence>
<keyword evidence="5 7" id="KW-0472">Membrane</keyword>
<feature type="transmembrane region" description="Helical" evidence="7">
    <location>
        <begin position="442"/>
        <end position="461"/>
    </location>
</feature>
<sequence length="619" mass="67195">MNPDDDTARAGTHPHPPSGSEDALKRGDSASPDTLLGPKASESNHQGQGDAPVSGIDDASYMRYKILDVPPWYECILLGFQHYLTMLGSTVLIPFLIVPPMGGTPEDLAAVIGTIFFISGWITLMQTIAGDRLPIIQGGSFAYLTPTAAITMAIKSSREWNDAPDGTNHERFLVTMREVQGGIIASAFFIMFFSVSGLLRAVLRYISPLTVAVNIGIVGLSLYSSGMSGVANCPELGLVMIAFLILFSQFLRGLGLPKRIPVIGGMRIFEMFPVILAIVVVWIYAIILTEAGAYNHASPERQEHCRTDQSSVLHNSPWGRWPYFAQWGAPTFSWSSTFAMLAGAISAMVESIGDYFAAAKICGAPVPPPDVISRAVGFQGFSCVLTGLIGSGNATTAYNENIGCLQLTRVGSRRVVQIGACIAIILSIIGKFGGLFASLPQAMVSGLFCVMFSIIAAIGISQVQFIDLNSPRNIFILGFGLYMSLSVQDYFTSYTAKNNQGPIQTGNEDFNNVFNAIFSTGPAVALIITMVLDNTVPGTIEERGLHVWQHVYKDGEDWWDDDYANRVYGWPFNLTRKFNVFIKPYKVRSAALWARATRCCGRRQHGQHAATARGEGAHV</sequence>
<evidence type="ECO:0000256" key="4">
    <source>
        <dbReference type="ARBA" id="ARBA00022989"/>
    </source>
</evidence>
<protein>
    <submittedName>
        <fullName evidence="8">G4434 protein</fullName>
    </submittedName>
</protein>
<evidence type="ECO:0000256" key="1">
    <source>
        <dbReference type="ARBA" id="ARBA00004141"/>
    </source>
</evidence>
<organism evidence="8 9">
    <name type="scientific">Coccomyxa viridis</name>
    <dbReference type="NCBI Taxonomy" id="1274662"/>
    <lineage>
        <taxon>Eukaryota</taxon>
        <taxon>Viridiplantae</taxon>
        <taxon>Chlorophyta</taxon>
        <taxon>core chlorophytes</taxon>
        <taxon>Trebouxiophyceae</taxon>
        <taxon>Trebouxiophyceae incertae sedis</taxon>
        <taxon>Coccomyxaceae</taxon>
        <taxon>Coccomyxa</taxon>
    </lineage>
</organism>
<feature type="transmembrane region" description="Helical" evidence="7">
    <location>
        <begin position="206"/>
        <end position="224"/>
    </location>
</feature>
<evidence type="ECO:0000256" key="7">
    <source>
        <dbReference type="SAM" id="Phobius"/>
    </source>
</evidence>
<feature type="transmembrane region" description="Helical" evidence="7">
    <location>
        <begin position="415"/>
        <end position="436"/>
    </location>
</feature>
<name>A0ABP1FVA9_9CHLO</name>
<evidence type="ECO:0000256" key="3">
    <source>
        <dbReference type="ARBA" id="ARBA00022692"/>
    </source>
</evidence>
<comment type="similarity">
    <text evidence="2">Belongs to the nucleobase:cation symporter-2 (NCS2) (TC 2.A.40) family.</text>
</comment>
<keyword evidence="9" id="KW-1185">Reference proteome</keyword>
<feature type="region of interest" description="Disordered" evidence="6">
    <location>
        <begin position="1"/>
        <end position="53"/>
    </location>
</feature>
<feature type="transmembrane region" description="Helical" evidence="7">
    <location>
        <begin position="473"/>
        <end position="493"/>
    </location>
</feature>
<evidence type="ECO:0000313" key="8">
    <source>
        <dbReference type="EMBL" id="CAL5222118.1"/>
    </source>
</evidence>
<accession>A0ABP1FVA9</accession>
<dbReference type="InterPro" id="IPR006043">
    <property type="entry name" value="NCS2"/>
</dbReference>
<reference evidence="8 9" key="1">
    <citation type="submission" date="2024-06" db="EMBL/GenBank/DDBJ databases">
        <authorList>
            <person name="Kraege A."/>
            <person name="Thomma B."/>
        </authorList>
    </citation>
    <scope>NUCLEOTIDE SEQUENCE [LARGE SCALE GENOMIC DNA]</scope>
</reference>
<feature type="transmembrane region" description="Helical" evidence="7">
    <location>
        <begin position="135"/>
        <end position="154"/>
    </location>
</feature>
<evidence type="ECO:0000256" key="2">
    <source>
        <dbReference type="ARBA" id="ARBA00008821"/>
    </source>
</evidence>
<evidence type="ECO:0000256" key="6">
    <source>
        <dbReference type="SAM" id="MobiDB-lite"/>
    </source>
</evidence>
<comment type="caution">
    <text evidence="8">The sequence shown here is derived from an EMBL/GenBank/DDBJ whole genome shotgun (WGS) entry which is preliminary data.</text>
</comment>
<dbReference type="Proteomes" id="UP001497392">
    <property type="component" value="Unassembled WGS sequence"/>
</dbReference>
<feature type="transmembrane region" description="Helical" evidence="7">
    <location>
        <begin position="72"/>
        <end position="97"/>
    </location>
</feature>
<evidence type="ECO:0000313" key="9">
    <source>
        <dbReference type="Proteomes" id="UP001497392"/>
    </source>
</evidence>
<keyword evidence="3 7" id="KW-0812">Transmembrane</keyword>
<feature type="transmembrane region" description="Helical" evidence="7">
    <location>
        <begin position="109"/>
        <end position="128"/>
    </location>
</feature>
<comment type="subcellular location">
    <subcellularLocation>
        <location evidence="1">Membrane</location>
        <topology evidence="1">Multi-pass membrane protein</topology>
    </subcellularLocation>
</comment>